<dbReference type="AlphaFoldDB" id="A0AAV7XEM7"/>
<evidence type="ECO:0000313" key="4">
    <source>
        <dbReference type="Proteomes" id="UP001075354"/>
    </source>
</evidence>
<accession>A0AAV7XEM7</accession>
<feature type="compositionally biased region" description="Pro residues" evidence="1">
    <location>
        <begin position="33"/>
        <end position="42"/>
    </location>
</feature>
<dbReference type="Gene3D" id="1.10.287.70">
    <property type="match status" value="1"/>
</dbReference>
<evidence type="ECO:0000256" key="2">
    <source>
        <dbReference type="SAM" id="Phobius"/>
    </source>
</evidence>
<dbReference type="EMBL" id="JAPTSV010000012">
    <property type="protein sequence ID" value="KAJ1522051.1"/>
    <property type="molecule type" value="Genomic_DNA"/>
</dbReference>
<comment type="caution">
    <text evidence="3">The sequence shown here is derived from an EMBL/GenBank/DDBJ whole genome shotgun (WGS) entry which is preliminary data.</text>
</comment>
<evidence type="ECO:0000313" key="3">
    <source>
        <dbReference type="EMBL" id="KAJ1522051.1"/>
    </source>
</evidence>
<evidence type="ECO:0000256" key="1">
    <source>
        <dbReference type="SAM" id="MobiDB-lite"/>
    </source>
</evidence>
<keyword evidence="2" id="KW-0812">Transmembrane</keyword>
<feature type="transmembrane region" description="Helical" evidence="2">
    <location>
        <begin position="56"/>
        <end position="81"/>
    </location>
</feature>
<gene>
    <name evidence="3" type="ORF">ONE63_002366</name>
</gene>
<keyword evidence="2" id="KW-1133">Transmembrane helix</keyword>
<organism evidence="3 4">
    <name type="scientific">Megalurothrips usitatus</name>
    <name type="common">bean blossom thrips</name>
    <dbReference type="NCBI Taxonomy" id="439358"/>
    <lineage>
        <taxon>Eukaryota</taxon>
        <taxon>Metazoa</taxon>
        <taxon>Ecdysozoa</taxon>
        <taxon>Arthropoda</taxon>
        <taxon>Hexapoda</taxon>
        <taxon>Insecta</taxon>
        <taxon>Pterygota</taxon>
        <taxon>Neoptera</taxon>
        <taxon>Paraneoptera</taxon>
        <taxon>Thysanoptera</taxon>
        <taxon>Terebrantia</taxon>
        <taxon>Thripoidea</taxon>
        <taxon>Thripidae</taxon>
        <taxon>Megalurothrips</taxon>
    </lineage>
</organism>
<reference evidence="3" key="1">
    <citation type="submission" date="2022-12" db="EMBL/GenBank/DDBJ databases">
        <title>Chromosome-level genome assembly of the bean flower thrips Megalurothrips usitatus.</title>
        <authorList>
            <person name="Ma L."/>
            <person name="Liu Q."/>
            <person name="Li H."/>
            <person name="Cai W."/>
        </authorList>
    </citation>
    <scope>NUCLEOTIDE SEQUENCE</scope>
    <source>
        <strain evidence="3">Cailab_2022a</strain>
    </source>
</reference>
<keyword evidence="4" id="KW-1185">Reference proteome</keyword>
<name>A0AAV7XEM7_9NEOP</name>
<sequence>MPAADRVQGVQGTSVEDDEDEEGLDDLDVGLGGPPPPPPLPPASRVRRLSSCLRSFFTHLFSNVGLFTLVGGYVLLGALLFEALEGGYEMNQRGSMKEHRDDCLRELWALTDKN</sequence>
<dbReference type="Proteomes" id="UP001075354">
    <property type="component" value="Chromosome 12"/>
</dbReference>
<protein>
    <submittedName>
        <fullName evidence="3">Uncharacterized protein</fullName>
    </submittedName>
</protein>
<feature type="region of interest" description="Disordered" evidence="1">
    <location>
        <begin position="1"/>
        <end position="45"/>
    </location>
</feature>
<keyword evidence="2" id="KW-0472">Membrane</keyword>
<feature type="compositionally biased region" description="Acidic residues" evidence="1">
    <location>
        <begin position="15"/>
        <end position="28"/>
    </location>
</feature>
<proteinExistence type="predicted"/>